<dbReference type="AlphaFoldDB" id="A0A967EVD2"/>
<dbReference type="GO" id="GO:0051287">
    <property type="term" value="F:NAD binding"/>
    <property type="evidence" value="ECO:0007669"/>
    <property type="project" value="InterPro"/>
</dbReference>
<evidence type="ECO:0000259" key="3">
    <source>
        <dbReference type="Pfam" id="PF02826"/>
    </source>
</evidence>
<dbReference type="Proteomes" id="UP000761264">
    <property type="component" value="Unassembled WGS sequence"/>
</dbReference>
<proteinExistence type="predicted"/>
<gene>
    <name evidence="4" type="ORF">HBA54_03695</name>
</gene>
<keyword evidence="1" id="KW-0560">Oxidoreductase</keyword>
<feature type="domain" description="D-isomer specific 2-hydroxyacid dehydrogenase NAD-binding" evidence="3">
    <location>
        <begin position="104"/>
        <end position="275"/>
    </location>
</feature>
<keyword evidence="5" id="KW-1185">Reference proteome</keyword>
<evidence type="ECO:0000313" key="4">
    <source>
        <dbReference type="EMBL" id="NIA67684.1"/>
    </source>
</evidence>
<dbReference type="PANTHER" id="PTHR43333:SF1">
    <property type="entry name" value="D-ISOMER SPECIFIC 2-HYDROXYACID DEHYDROGENASE NAD-BINDING DOMAIN-CONTAINING PROTEIN"/>
    <property type="match status" value="1"/>
</dbReference>
<dbReference type="CDD" id="cd12164">
    <property type="entry name" value="GDH_like_2"/>
    <property type="match status" value="1"/>
</dbReference>
<dbReference type="InterPro" id="IPR036291">
    <property type="entry name" value="NAD(P)-bd_dom_sf"/>
</dbReference>
<dbReference type="RefSeq" id="WP_167221469.1">
    <property type="nucleotide sequence ID" value="NZ_JAAQPH010000002.1"/>
</dbReference>
<dbReference type="EMBL" id="JAAQPH010000002">
    <property type="protein sequence ID" value="NIA67684.1"/>
    <property type="molecule type" value="Genomic_DNA"/>
</dbReference>
<evidence type="ECO:0000313" key="5">
    <source>
        <dbReference type="Proteomes" id="UP000761264"/>
    </source>
</evidence>
<accession>A0A967EVD2</accession>
<dbReference type="PANTHER" id="PTHR43333">
    <property type="entry name" value="2-HACID_DH_C DOMAIN-CONTAINING PROTEIN"/>
    <property type="match status" value="1"/>
</dbReference>
<comment type="caution">
    <text evidence="4">The sequence shown here is derived from an EMBL/GenBank/DDBJ whole genome shotgun (WGS) entry which is preliminary data.</text>
</comment>
<keyword evidence="2" id="KW-0520">NAD</keyword>
<dbReference type="GO" id="GO:0016491">
    <property type="term" value="F:oxidoreductase activity"/>
    <property type="evidence" value="ECO:0007669"/>
    <property type="project" value="UniProtKB-KW"/>
</dbReference>
<dbReference type="Gene3D" id="3.40.50.720">
    <property type="entry name" value="NAD(P)-binding Rossmann-like Domain"/>
    <property type="match status" value="2"/>
</dbReference>
<name>A0A967EVD2_9PROT</name>
<organism evidence="4 5">
    <name type="scientific">Pelagibius litoralis</name>
    <dbReference type="NCBI Taxonomy" id="374515"/>
    <lineage>
        <taxon>Bacteria</taxon>
        <taxon>Pseudomonadati</taxon>
        <taxon>Pseudomonadota</taxon>
        <taxon>Alphaproteobacteria</taxon>
        <taxon>Rhodospirillales</taxon>
        <taxon>Rhodovibrionaceae</taxon>
        <taxon>Pelagibius</taxon>
    </lineage>
</organism>
<dbReference type="InterPro" id="IPR006140">
    <property type="entry name" value="D-isomer_DH_NAD-bd"/>
</dbReference>
<dbReference type="SUPFAM" id="SSF51735">
    <property type="entry name" value="NAD(P)-binding Rossmann-fold domains"/>
    <property type="match status" value="1"/>
</dbReference>
<protein>
    <submittedName>
        <fullName evidence="4">Glyoxylate/hydroxypyruvate reductase A</fullName>
    </submittedName>
</protein>
<reference evidence="4" key="1">
    <citation type="submission" date="2020-03" db="EMBL/GenBank/DDBJ databases">
        <title>Genome of Pelagibius litoralis DSM 21314T.</title>
        <authorList>
            <person name="Wang G."/>
        </authorList>
    </citation>
    <scope>NUCLEOTIDE SEQUENCE</scope>
    <source>
        <strain evidence="4">DSM 21314</strain>
    </source>
</reference>
<evidence type="ECO:0000256" key="1">
    <source>
        <dbReference type="ARBA" id="ARBA00023002"/>
    </source>
</evidence>
<sequence>MALVVRVGPAREVWWRDTLQDLLPDVECRLWGEAGDKDEVDYAVVWQPPIGELKTFRNLKCIVSMGAGVDHILLRDPDYPKHVPIIRTVGTDLRQRMREYVVLHVLRLHRRLPDIEAGQRRHDWDQIITPTAPDRRVGILGLGNMGADVAQALAGLGFSVLGWSRRPKEVAGVECHHGSAGLSDVLKQSEILVCLLPLTAETQGILNKDLFARMPKGANLINVGRGQHLVEEDLIPALDSGQLSRATLDVLCQEPPETDHPFWDHPGILLTPHVASLIDPAAGAKIIAGNLKRFIAGEPVPDMVDVAQGY</sequence>
<evidence type="ECO:0000256" key="2">
    <source>
        <dbReference type="ARBA" id="ARBA00023027"/>
    </source>
</evidence>
<dbReference type="Pfam" id="PF02826">
    <property type="entry name" value="2-Hacid_dh_C"/>
    <property type="match status" value="1"/>
</dbReference>
<dbReference type="SUPFAM" id="SSF52283">
    <property type="entry name" value="Formate/glycerate dehydrogenase catalytic domain-like"/>
    <property type="match status" value="1"/>
</dbReference>